<organism evidence="8 9">
    <name type="scientific">Piscinibacter gummiphilus</name>
    <dbReference type="NCBI Taxonomy" id="946333"/>
    <lineage>
        <taxon>Bacteria</taxon>
        <taxon>Pseudomonadati</taxon>
        <taxon>Pseudomonadota</taxon>
        <taxon>Betaproteobacteria</taxon>
        <taxon>Burkholderiales</taxon>
        <taxon>Sphaerotilaceae</taxon>
        <taxon>Piscinibacter</taxon>
    </lineage>
</organism>
<feature type="transmembrane region" description="Helical" evidence="6">
    <location>
        <begin position="241"/>
        <end position="263"/>
    </location>
</feature>
<evidence type="ECO:0000313" key="9">
    <source>
        <dbReference type="Proteomes" id="UP001303946"/>
    </source>
</evidence>
<dbReference type="SUPFAM" id="SSF103481">
    <property type="entry name" value="Multidrug resistance efflux transporter EmrE"/>
    <property type="match status" value="2"/>
</dbReference>
<accession>A0ABZ0CTI6</accession>
<evidence type="ECO:0000256" key="1">
    <source>
        <dbReference type="ARBA" id="ARBA00004141"/>
    </source>
</evidence>
<keyword evidence="4 6" id="KW-1133">Transmembrane helix</keyword>
<evidence type="ECO:0000313" key="8">
    <source>
        <dbReference type="EMBL" id="WOB08183.1"/>
    </source>
</evidence>
<dbReference type="RefSeq" id="WP_316700878.1">
    <property type="nucleotide sequence ID" value="NZ_CP136336.1"/>
</dbReference>
<dbReference type="PANTHER" id="PTHR32322">
    <property type="entry name" value="INNER MEMBRANE TRANSPORTER"/>
    <property type="match status" value="1"/>
</dbReference>
<feature type="transmembrane region" description="Helical" evidence="6">
    <location>
        <begin position="92"/>
        <end position="113"/>
    </location>
</feature>
<name>A0ABZ0CTI6_9BURK</name>
<dbReference type="Proteomes" id="UP001303946">
    <property type="component" value="Chromosome"/>
</dbReference>
<dbReference type="InterPro" id="IPR050638">
    <property type="entry name" value="AA-Vitamin_Transporters"/>
</dbReference>
<feature type="transmembrane region" description="Helical" evidence="6">
    <location>
        <begin position="120"/>
        <end position="139"/>
    </location>
</feature>
<keyword evidence="3 6" id="KW-0812">Transmembrane</keyword>
<evidence type="ECO:0000256" key="5">
    <source>
        <dbReference type="ARBA" id="ARBA00023136"/>
    </source>
</evidence>
<dbReference type="PANTHER" id="PTHR32322:SF2">
    <property type="entry name" value="EAMA DOMAIN-CONTAINING PROTEIN"/>
    <property type="match status" value="1"/>
</dbReference>
<evidence type="ECO:0000256" key="4">
    <source>
        <dbReference type="ARBA" id="ARBA00022989"/>
    </source>
</evidence>
<protein>
    <submittedName>
        <fullName evidence="8">DMT family transporter</fullName>
    </submittedName>
</protein>
<keyword evidence="9" id="KW-1185">Reference proteome</keyword>
<feature type="transmembrane region" description="Helical" evidence="6">
    <location>
        <begin position="7"/>
        <end position="25"/>
    </location>
</feature>
<evidence type="ECO:0000259" key="7">
    <source>
        <dbReference type="Pfam" id="PF00892"/>
    </source>
</evidence>
<dbReference type="InterPro" id="IPR037185">
    <property type="entry name" value="EmrE-like"/>
</dbReference>
<keyword evidence="5 6" id="KW-0472">Membrane</keyword>
<dbReference type="EMBL" id="CP136336">
    <property type="protein sequence ID" value="WOB08183.1"/>
    <property type="molecule type" value="Genomic_DNA"/>
</dbReference>
<evidence type="ECO:0000256" key="3">
    <source>
        <dbReference type="ARBA" id="ARBA00022692"/>
    </source>
</evidence>
<gene>
    <name evidence="8" type="ORF">RXV79_25185</name>
</gene>
<feature type="transmembrane region" description="Helical" evidence="6">
    <location>
        <begin position="151"/>
        <end position="170"/>
    </location>
</feature>
<feature type="transmembrane region" description="Helical" evidence="6">
    <location>
        <begin position="182"/>
        <end position="201"/>
    </location>
</feature>
<comment type="subcellular location">
    <subcellularLocation>
        <location evidence="1">Membrane</location>
        <topology evidence="1">Multi-pass membrane protein</topology>
    </subcellularLocation>
</comment>
<evidence type="ECO:0000256" key="6">
    <source>
        <dbReference type="SAM" id="Phobius"/>
    </source>
</evidence>
<comment type="similarity">
    <text evidence="2">Belongs to the EamA transporter family.</text>
</comment>
<dbReference type="Pfam" id="PF00892">
    <property type="entry name" value="EamA"/>
    <property type="match status" value="2"/>
</dbReference>
<feature type="transmembrane region" description="Helical" evidence="6">
    <location>
        <begin position="269"/>
        <end position="289"/>
    </location>
</feature>
<sequence>MRSSSRLWPALALMVNAFVWGVSWWPFRQLQSAGLHPLWATVLVYLVAVAVIVIARPHAFGQVLRRPVLWVLVFASGSTNAAFNWGVAIGDVVRVVLLFYLMPLWVVLLARVLLHEKLTWLAGARVLLALGGAAIVLWPEGGGSFPLPRSLPDWLGVCGGFSFALNNVMLRREAAQPEESRALAMFLGGVLVAGTLAATLATQGQVAWPPAPAMSWVPLALVLSGFFLLSNVALQYGAARLPANVASVVMLTEVLFASVSALLLGGGSMTPALAMGGGLILLAALLSTLDSHSAH</sequence>
<dbReference type="InterPro" id="IPR000620">
    <property type="entry name" value="EamA_dom"/>
</dbReference>
<feature type="domain" description="EamA" evidence="7">
    <location>
        <begin position="8"/>
        <end position="137"/>
    </location>
</feature>
<reference evidence="8 9" key="1">
    <citation type="submission" date="2023-10" db="EMBL/GenBank/DDBJ databases">
        <title>Bacteria for the degradation of biodegradable plastic PBAT(Polybutylene adipate terephthalate).</title>
        <authorList>
            <person name="Weon H.-Y."/>
            <person name="Yeon J."/>
        </authorList>
    </citation>
    <scope>NUCLEOTIDE SEQUENCE [LARGE SCALE GENOMIC DNA]</scope>
    <source>
        <strain evidence="8 9">SBD 7-3</strain>
    </source>
</reference>
<feature type="domain" description="EamA" evidence="7">
    <location>
        <begin position="154"/>
        <end position="288"/>
    </location>
</feature>
<feature type="transmembrane region" description="Helical" evidence="6">
    <location>
        <begin position="37"/>
        <end position="55"/>
    </location>
</feature>
<feature type="transmembrane region" description="Helical" evidence="6">
    <location>
        <begin position="213"/>
        <end position="234"/>
    </location>
</feature>
<proteinExistence type="inferred from homology"/>
<evidence type="ECO:0000256" key="2">
    <source>
        <dbReference type="ARBA" id="ARBA00007362"/>
    </source>
</evidence>
<feature type="transmembrane region" description="Helical" evidence="6">
    <location>
        <begin position="67"/>
        <end position="86"/>
    </location>
</feature>